<evidence type="ECO:0000256" key="5">
    <source>
        <dbReference type="ARBA" id="ARBA00022723"/>
    </source>
</evidence>
<keyword evidence="4 14" id="KW-0349">Heme</keyword>
<keyword evidence="14" id="KW-0732">Signal</keyword>
<dbReference type="PANTHER" id="PTHR31388">
    <property type="entry name" value="PEROXIDASE 72-RELATED"/>
    <property type="match status" value="1"/>
</dbReference>
<sequence>MGTSRGASTAILCMAALLVVISTISTTSAQELTTTFYDQKCPSLFAIVKQQVQIAVKAEKRMAASLVRLHFHDCFVNGCDGSILLDDAPGIVTEKNIGGNNNSARGFEVIDTIKSILECACPNTVSCADILAITSRDSAVEVGLTESYPVYFGRRDSLNSSDSIVNDFLPSPAFNYAELKNNFHNVSLNETDLIALSGAHTIGRVRCQIITATTIDDTNINAVYRAQLAKECDPALFDPITTLKNLDLKTPDKFDNNYFKNLRRNEGILTSDQTLQSTPGINVDIVKDYAQNKENFYRDYGLSSIKMGNIKVLTGNKGEIRKNCRFVNPVPSIKLPTDPRVASE</sequence>
<dbReference type="Pfam" id="PF00141">
    <property type="entry name" value="peroxidase"/>
    <property type="match status" value="1"/>
</dbReference>
<dbReference type="GO" id="GO:0006979">
    <property type="term" value="P:response to oxidative stress"/>
    <property type="evidence" value="ECO:0007669"/>
    <property type="project" value="UniProtKB-UniRule"/>
</dbReference>
<evidence type="ECO:0000256" key="6">
    <source>
        <dbReference type="ARBA" id="ARBA00023002"/>
    </source>
</evidence>
<keyword evidence="8 13" id="KW-1015">Disulfide bond</keyword>
<dbReference type="GO" id="GO:0046872">
    <property type="term" value="F:metal ion binding"/>
    <property type="evidence" value="ECO:0007669"/>
    <property type="project" value="UniProtKB-UniRule"/>
</dbReference>
<name>A0A4D6QFY3_9BRYO</name>
<evidence type="ECO:0000256" key="7">
    <source>
        <dbReference type="ARBA" id="ARBA00023004"/>
    </source>
</evidence>
<feature type="binding site" evidence="11">
    <location>
        <position position="78"/>
    </location>
    <ligand>
        <name>Ca(2+)</name>
        <dbReference type="ChEBI" id="CHEBI:29108"/>
        <label>1</label>
    </ligand>
</feature>
<feature type="disulfide bond" evidence="13">
    <location>
        <begin position="74"/>
        <end position="79"/>
    </location>
</feature>
<feature type="domain" description="Plant heme peroxidase family profile" evidence="15">
    <location>
        <begin position="31"/>
        <end position="328"/>
    </location>
</feature>
<evidence type="ECO:0000313" key="16">
    <source>
        <dbReference type="EMBL" id="QCF46613.1"/>
    </source>
</evidence>
<feature type="binding site" evidence="11">
    <location>
        <position position="73"/>
    </location>
    <ligand>
        <name>Ca(2+)</name>
        <dbReference type="ChEBI" id="CHEBI:29108"/>
        <label>1</label>
    </ligand>
</feature>
<comment type="similarity">
    <text evidence="14">Belongs to the peroxidase family. Classical plant (class III) peroxidase subfamily.</text>
</comment>
<evidence type="ECO:0000256" key="2">
    <source>
        <dbReference type="ARBA" id="ARBA00006873"/>
    </source>
</evidence>
<reference evidence="16" key="1">
    <citation type="submission" date="2018-09" db="EMBL/GenBank/DDBJ databases">
        <title>Transcriptome sequencing and physiological analysis of Pohlia nutans under salt stress reveal the important roles of ROS-scavenging system.</title>
        <authorList>
            <person name="Zhang W."/>
            <person name="Liu S."/>
            <person name="Li C."/>
            <person name="Zhang P."/>
            <person name="Zhang P."/>
        </authorList>
    </citation>
    <scope>NUCLEOTIDE SEQUENCE</scope>
    <source>
        <strain evidence="16">Antarctic Moss No.L</strain>
    </source>
</reference>
<dbReference type="Gene3D" id="1.10.420.10">
    <property type="entry name" value="Peroxidase, domain 2"/>
    <property type="match status" value="1"/>
</dbReference>
<dbReference type="PRINTS" id="PR00461">
    <property type="entry name" value="PLPEROXIDASE"/>
</dbReference>
<dbReference type="FunFam" id="1.10.420.10:FF:000001">
    <property type="entry name" value="Peroxidase"/>
    <property type="match status" value="1"/>
</dbReference>
<dbReference type="AlphaFoldDB" id="A0A4D6QFY3"/>
<dbReference type="EC" id="1.11.1.7" evidence="14"/>
<gene>
    <name evidence="16" type="primary">POD2</name>
</gene>
<feature type="active site" description="Proton acceptor" evidence="9">
    <location>
        <position position="72"/>
    </location>
</feature>
<evidence type="ECO:0000256" key="10">
    <source>
        <dbReference type="PIRSR" id="PIRSR600823-2"/>
    </source>
</evidence>
<feature type="disulfide bond" evidence="13">
    <location>
        <begin position="127"/>
        <end position="324"/>
    </location>
</feature>
<keyword evidence="14" id="KW-0964">Secreted</keyword>
<evidence type="ECO:0000256" key="12">
    <source>
        <dbReference type="PIRSR" id="PIRSR600823-4"/>
    </source>
</evidence>
<proteinExistence type="evidence at transcript level"/>
<feature type="binding site" evidence="11">
    <location>
        <position position="82"/>
    </location>
    <ligand>
        <name>Ca(2+)</name>
        <dbReference type="ChEBI" id="CHEBI:29108"/>
        <label>1</label>
    </ligand>
</feature>
<comment type="cofactor">
    <cofactor evidence="11 14">
        <name>heme b</name>
        <dbReference type="ChEBI" id="CHEBI:60344"/>
    </cofactor>
    <text evidence="11 14">Binds 1 heme b (iron(II)-protoporphyrin IX) group per subunit.</text>
</comment>
<feature type="signal peptide" evidence="14">
    <location>
        <begin position="1"/>
        <end position="29"/>
    </location>
</feature>
<feature type="binding site" evidence="11">
    <location>
        <position position="94"/>
    </location>
    <ligand>
        <name>Ca(2+)</name>
        <dbReference type="ChEBI" id="CHEBI:29108"/>
        <label>1</label>
    </ligand>
</feature>
<feature type="binding site" evidence="11">
    <location>
        <position position="201"/>
    </location>
    <ligand>
        <name>Ca(2+)</name>
        <dbReference type="ChEBI" id="CHEBI:29108"/>
        <label>2</label>
    </ligand>
</feature>
<feature type="binding site" evidence="10">
    <location>
        <position position="170"/>
    </location>
    <ligand>
        <name>substrate</name>
    </ligand>
</feature>
<dbReference type="CDD" id="cd00693">
    <property type="entry name" value="secretory_peroxidase"/>
    <property type="match status" value="1"/>
</dbReference>
<evidence type="ECO:0000259" key="15">
    <source>
        <dbReference type="PROSITE" id="PS50873"/>
    </source>
</evidence>
<dbReference type="PROSITE" id="PS00436">
    <property type="entry name" value="PEROXIDASE_2"/>
    <property type="match status" value="1"/>
</dbReference>
<dbReference type="PRINTS" id="PR00458">
    <property type="entry name" value="PEROXIDASE"/>
</dbReference>
<dbReference type="Gene3D" id="1.10.520.10">
    <property type="match status" value="1"/>
</dbReference>
<evidence type="ECO:0000256" key="9">
    <source>
        <dbReference type="PIRSR" id="PIRSR600823-1"/>
    </source>
</evidence>
<feature type="disulfide bond" evidence="13">
    <location>
        <begin position="207"/>
        <end position="232"/>
    </location>
</feature>
<feature type="site" description="Transition state stabilizer" evidence="12">
    <location>
        <position position="68"/>
    </location>
</feature>
<evidence type="ECO:0000256" key="3">
    <source>
        <dbReference type="ARBA" id="ARBA00022559"/>
    </source>
</evidence>
<feature type="disulfide bond" evidence="13">
    <location>
        <begin position="41"/>
        <end position="121"/>
    </location>
</feature>
<keyword evidence="11 14" id="KW-0106">Calcium</keyword>
<feature type="binding site" evidence="11">
    <location>
        <position position="80"/>
    </location>
    <ligand>
        <name>Ca(2+)</name>
        <dbReference type="ChEBI" id="CHEBI:29108"/>
        <label>1</label>
    </ligand>
</feature>
<keyword evidence="3 14" id="KW-0575">Peroxidase</keyword>
<feature type="binding site" evidence="11">
    <location>
        <position position="255"/>
    </location>
    <ligand>
        <name>Ca(2+)</name>
        <dbReference type="ChEBI" id="CHEBI:29108"/>
        <label>2</label>
    </ligand>
</feature>
<evidence type="ECO:0000256" key="13">
    <source>
        <dbReference type="PIRSR" id="PIRSR600823-5"/>
    </source>
</evidence>
<keyword evidence="6 14" id="KW-0560">Oxidoreductase</keyword>
<organism evidence="16">
    <name type="scientific">Pohlia nutans</name>
    <dbReference type="NCBI Taxonomy" id="140635"/>
    <lineage>
        <taxon>Eukaryota</taxon>
        <taxon>Viridiplantae</taxon>
        <taxon>Streptophyta</taxon>
        <taxon>Embryophyta</taxon>
        <taxon>Bryophyta</taxon>
        <taxon>Bryophytina</taxon>
        <taxon>Bryopsida</taxon>
        <taxon>Bryidae</taxon>
        <taxon>Bryanae</taxon>
        <taxon>Bryales</taxon>
        <taxon>Mniaceae</taxon>
        <taxon>Pohlia</taxon>
    </lineage>
</organism>
<evidence type="ECO:0000256" key="11">
    <source>
        <dbReference type="PIRSR" id="PIRSR600823-3"/>
    </source>
</evidence>
<comment type="function">
    <text evidence="14">Removal of H(2)O(2), oxidation of toxic reductants, biosynthesis and degradation of lignin, suberization, auxin catabolism, response to environmental stresses such as wounding, pathogen attack and oxidative stress.</text>
</comment>
<dbReference type="GO" id="GO:0140825">
    <property type="term" value="F:lactoperoxidase activity"/>
    <property type="evidence" value="ECO:0007669"/>
    <property type="project" value="UniProtKB-EC"/>
</dbReference>
<evidence type="ECO:0000256" key="14">
    <source>
        <dbReference type="RuleBase" id="RU362060"/>
    </source>
</evidence>
<accession>A0A4D6QFY3</accession>
<feature type="binding site" evidence="11">
    <location>
        <position position="247"/>
    </location>
    <ligand>
        <name>Ca(2+)</name>
        <dbReference type="ChEBI" id="CHEBI:29108"/>
        <label>2</label>
    </ligand>
</feature>
<dbReference type="InterPro" id="IPR002016">
    <property type="entry name" value="Haem_peroxidase"/>
</dbReference>
<dbReference type="PROSITE" id="PS50873">
    <property type="entry name" value="PEROXIDASE_4"/>
    <property type="match status" value="1"/>
</dbReference>
<dbReference type="EMBL" id="MH925263">
    <property type="protein sequence ID" value="QCF46613.1"/>
    <property type="molecule type" value="mRNA"/>
</dbReference>
<keyword evidence="14" id="KW-0376">Hydrogen peroxide</keyword>
<protein>
    <recommendedName>
        <fullName evidence="14">Peroxidase</fullName>
        <ecNumber evidence="14">1.11.1.7</ecNumber>
    </recommendedName>
</protein>
<comment type="cofactor">
    <cofactor evidence="11 14">
        <name>Ca(2+)</name>
        <dbReference type="ChEBI" id="CHEBI:29108"/>
    </cofactor>
    <text evidence="11 14">Binds 2 calcium ions per subunit.</text>
</comment>
<dbReference type="InterPro" id="IPR033905">
    <property type="entry name" value="Secretory_peroxidase"/>
</dbReference>
<dbReference type="InterPro" id="IPR000823">
    <property type="entry name" value="Peroxidase_pln"/>
</dbReference>
<dbReference type="InterPro" id="IPR019793">
    <property type="entry name" value="Peroxidases_heam-ligand_BS"/>
</dbReference>
<dbReference type="GO" id="GO:0020037">
    <property type="term" value="F:heme binding"/>
    <property type="evidence" value="ECO:0007669"/>
    <property type="project" value="UniProtKB-UniRule"/>
</dbReference>
<dbReference type="GO" id="GO:0042744">
    <property type="term" value="P:hydrogen peroxide catabolic process"/>
    <property type="evidence" value="ECO:0007669"/>
    <property type="project" value="UniProtKB-KW"/>
</dbReference>
<feature type="binding site" evidence="11">
    <location>
        <position position="76"/>
    </location>
    <ligand>
        <name>Ca(2+)</name>
        <dbReference type="ChEBI" id="CHEBI:29108"/>
        <label>1</label>
    </ligand>
</feature>
<evidence type="ECO:0000256" key="4">
    <source>
        <dbReference type="ARBA" id="ARBA00022617"/>
    </source>
</evidence>
<dbReference type="PANTHER" id="PTHR31388:SF5">
    <property type="entry name" value="PEROXIDASE"/>
    <property type="match status" value="1"/>
</dbReference>
<comment type="catalytic activity">
    <reaction evidence="1 14">
        <text>2 a phenolic donor + H2O2 = 2 a phenolic radical donor + 2 H2O</text>
        <dbReference type="Rhea" id="RHEA:56136"/>
        <dbReference type="ChEBI" id="CHEBI:15377"/>
        <dbReference type="ChEBI" id="CHEBI:16240"/>
        <dbReference type="ChEBI" id="CHEBI:139520"/>
        <dbReference type="ChEBI" id="CHEBI:139521"/>
        <dbReference type="EC" id="1.11.1.7"/>
    </reaction>
</comment>
<dbReference type="GO" id="GO:0005576">
    <property type="term" value="C:extracellular region"/>
    <property type="evidence" value="ECO:0007669"/>
    <property type="project" value="UniProtKB-SubCell"/>
</dbReference>
<feature type="chain" id="PRO_5019882292" description="Peroxidase" evidence="14">
    <location>
        <begin position="30"/>
        <end position="344"/>
    </location>
</feature>
<dbReference type="SUPFAM" id="SSF48113">
    <property type="entry name" value="Heme-dependent peroxidases"/>
    <property type="match status" value="1"/>
</dbReference>
<dbReference type="InterPro" id="IPR010255">
    <property type="entry name" value="Haem_peroxidase_sf"/>
</dbReference>
<feature type="binding site" evidence="11">
    <location>
        <position position="250"/>
    </location>
    <ligand>
        <name>Ca(2+)</name>
        <dbReference type="ChEBI" id="CHEBI:29108"/>
        <label>2</label>
    </ligand>
</feature>
<comment type="subcellular location">
    <subcellularLocation>
        <location evidence="14">Secreted</location>
    </subcellularLocation>
</comment>
<dbReference type="InterPro" id="IPR019794">
    <property type="entry name" value="Peroxidases_AS"/>
</dbReference>
<keyword evidence="5 11" id="KW-0479">Metal-binding</keyword>
<evidence type="ECO:0000256" key="8">
    <source>
        <dbReference type="ARBA" id="ARBA00023157"/>
    </source>
</evidence>
<dbReference type="PROSITE" id="PS00435">
    <property type="entry name" value="PEROXIDASE_1"/>
    <property type="match status" value="1"/>
</dbReference>
<evidence type="ECO:0000256" key="1">
    <source>
        <dbReference type="ARBA" id="ARBA00000189"/>
    </source>
</evidence>
<keyword evidence="7 11" id="KW-0408">Iron</keyword>
<feature type="binding site" description="axial binding residue" evidence="11">
    <location>
        <position position="200"/>
    </location>
    <ligand>
        <name>heme b</name>
        <dbReference type="ChEBI" id="CHEBI:60344"/>
    </ligand>
    <ligandPart>
        <name>Fe</name>
        <dbReference type="ChEBI" id="CHEBI:18248"/>
    </ligandPart>
</feature>
<comment type="similarity">
    <text evidence="2">Belongs to the peroxidase family. Ascorbate peroxidase subfamily.</text>
</comment>